<organism evidence="2 3">
    <name type="scientific">Collybiopsis luxurians FD-317 M1</name>
    <dbReference type="NCBI Taxonomy" id="944289"/>
    <lineage>
        <taxon>Eukaryota</taxon>
        <taxon>Fungi</taxon>
        <taxon>Dikarya</taxon>
        <taxon>Basidiomycota</taxon>
        <taxon>Agaricomycotina</taxon>
        <taxon>Agaricomycetes</taxon>
        <taxon>Agaricomycetidae</taxon>
        <taxon>Agaricales</taxon>
        <taxon>Marasmiineae</taxon>
        <taxon>Omphalotaceae</taxon>
        <taxon>Collybiopsis</taxon>
        <taxon>Collybiopsis luxurians</taxon>
    </lineage>
</organism>
<dbReference type="AlphaFoldDB" id="A0A0D0CDA4"/>
<sequence>MNLKALARLVTASASLLIVVAAQGILIETPAPNSTLSHKKPFVVQIARPNDIESAIEVGLAIGVLGCPCEADPESQMGDVLYAGPFNPQFHGPGLPYQNFTLTLPTGLTGSVQLGVLRFYLIGAGPSATLNEYSVPLTVF</sequence>
<feature type="signal peptide" evidence="1">
    <location>
        <begin position="1"/>
        <end position="22"/>
    </location>
</feature>
<dbReference type="Pfam" id="PF19271">
    <property type="entry name" value="Nis1"/>
    <property type="match status" value="1"/>
</dbReference>
<evidence type="ECO:0000313" key="3">
    <source>
        <dbReference type="Proteomes" id="UP000053593"/>
    </source>
</evidence>
<evidence type="ECO:0000313" key="2">
    <source>
        <dbReference type="EMBL" id="KIK55997.1"/>
    </source>
</evidence>
<evidence type="ECO:0000256" key="1">
    <source>
        <dbReference type="SAM" id="SignalP"/>
    </source>
</evidence>
<dbReference type="Proteomes" id="UP000053593">
    <property type="component" value="Unassembled WGS sequence"/>
</dbReference>
<dbReference type="EMBL" id="KN834801">
    <property type="protein sequence ID" value="KIK55997.1"/>
    <property type="molecule type" value="Genomic_DNA"/>
</dbReference>
<reference evidence="2 3" key="1">
    <citation type="submission" date="2014-04" db="EMBL/GenBank/DDBJ databases">
        <title>Evolutionary Origins and Diversification of the Mycorrhizal Mutualists.</title>
        <authorList>
            <consortium name="DOE Joint Genome Institute"/>
            <consortium name="Mycorrhizal Genomics Consortium"/>
            <person name="Kohler A."/>
            <person name="Kuo A."/>
            <person name="Nagy L.G."/>
            <person name="Floudas D."/>
            <person name="Copeland A."/>
            <person name="Barry K.W."/>
            <person name="Cichocki N."/>
            <person name="Veneault-Fourrey C."/>
            <person name="LaButti K."/>
            <person name="Lindquist E.A."/>
            <person name="Lipzen A."/>
            <person name="Lundell T."/>
            <person name="Morin E."/>
            <person name="Murat C."/>
            <person name="Riley R."/>
            <person name="Ohm R."/>
            <person name="Sun H."/>
            <person name="Tunlid A."/>
            <person name="Henrissat B."/>
            <person name="Grigoriev I.V."/>
            <person name="Hibbett D.S."/>
            <person name="Martin F."/>
        </authorList>
    </citation>
    <scope>NUCLEOTIDE SEQUENCE [LARGE SCALE GENOMIC DNA]</scope>
    <source>
        <strain evidence="2 3">FD-317 M1</strain>
    </source>
</reference>
<dbReference type="HOGENOM" id="CLU_137500_1_2_1"/>
<dbReference type="InterPro" id="IPR045469">
    <property type="entry name" value="Nis1"/>
</dbReference>
<dbReference type="OrthoDB" id="2841294at2759"/>
<name>A0A0D0CDA4_9AGAR</name>
<feature type="chain" id="PRO_5002208589" evidence="1">
    <location>
        <begin position="23"/>
        <end position="140"/>
    </location>
</feature>
<protein>
    <submittedName>
        <fullName evidence="2">Uncharacterized protein</fullName>
    </submittedName>
</protein>
<gene>
    <name evidence="2" type="ORF">GYMLUDRAFT_47456</name>
</gene>
<keyword evidence="3" id="KW-1185">Reference proteome</keyword>
<keyword evidence="1" id="KW-0732">Signal</keyword>
<accession>A0A0D0CDA4</accession>
<proteinExistence type="predicted"/>